<dbReference type="Proteomes" id="UP000279336">
    <property type="component" value="Unassembled WGS sequence"/>
</dbReference>
<dbReference type="Proteomes" id="UP000263928">
    <property type="component" value="Unassembled WGS sequence"/>
</dbReference>
<evidence type="ECO:0000313" key="2">
    <source>
        <dbReference type="EMBL" id="SYZ33768.1"/>
    </source>
</evidence>
<keyword evidence="3" id="KW-1185">Reference proteome</keyword>
<protein>
    <submittedName>
        <fullName evidence="1">DUF4276 family protein</fullName>
    </submittedName>
</protein>
<dbReference type="InterPro" id="IPR025455">
    <property type="entry name" value="DUF4276"/>
</dbReference>
<reference evidence="2" key="1">
    <citation type="submission" date="2018-08" db="EMBL/GenBank/DDBJ databases">
        <authorList>
            <person name="Ferrada E.E."/>
            <person name="Latorre B.A."/>
        </authorList>
    </citation>
    <scope>NUCLEOTIDE SEQUENCE [LARGE SCALE GENOMIC DNA]</scope>
    <source>
        <strain evidence="2">Propionibacterium_australiense1</strain>
    </source>
</reference>
<evidence type="ECO:0000313" key="4">
    <source>
        <dbReference type="Proteomes" id="UP000279336"/>
    </source>
</evidence>
<proteinExistence type="predicted"/>
<gene>
    <name evidence="1" type="ORF">D7U36_11465</name>
    <name evidence="2" type="ORF">PROPAUS_1721</name>
</gene>
<accession>A0A383S712</accession>
<dbReference type="RefSeq" id="WP_119162104.1">
    <property type="nucleotide sequence ID" value="NZ_LR134442.1"/>
</dbReference>
<dbReference type="EMBL" id="RCIW01000019">
    <property type="protein sequence ID" value="RLP07128.1"/>
    <property type="molecule type" value="Genomic_DNA"/>
</dbReference>
<dbReference type="AlphaFoldDB" id="A0A383S712"/>
<sequence length="218" mass="23727">MNKDDRRVIVLVEGPTERTLADRVLTPAALKQDIFLKAVTVKTSSTPSGSHSGGGTWTNYQKALTGFFKDRNLRRIGLLIDYYQYPRGAPGRDAAGNGITRQSELVNALRAQYQDDRFCPLVVLHEIEALVLAAIDAGHGDGVIPRRELAALRRAIVAAGGPEFVNNGTETAPSKRLKKAAPNYSKTVTGPDLVAEAGLDAILERCPTFASWWRDILS</sequence>
<dbReference type="EMBL" id="UNQJ01000012">
    <property type="protein sequence ID" value="SYZ33768.1"/>
    <property type="molecule type" value="Genomic_DNA"/>
</dbReference>
<reference evidence="3" key="2">
    <citation type="submission" date="2018-08" db="EMBL/GenBank/DDBJ databases">
        <authorList>
            <person name="Hornung B."/>
        </authorList>
    </citation>
    <scope>NUCLEOTIDE SEQUENCE [LARGE SCALE GENOMIC DNA]</scope>
</reference>
<evidence type="ECO:0000313" key="3">
    <source>
        <dbReference type="Proteomes" id="UP000263928"/>
    </source>
</evidence>
<organism evidence="2 3">
    <name type="scientific">Propionibacterium australiense</name>
    <dbReference type="NCBI Taxonomy" id="119981"/>
    <lineage>
        <taxon>Bacteria</taxon>
        <taxon>Bacillati</taxon>
        <taxon>Actinomycetota</taxon>
        <taxon>Actinomycetes</taxon>
        <taxon>Propionibacteriales</taxon>
        <taxon>Propionibacteriaceae</taxon>
        <taxon>Propionibacterium</taxon>
    </lineage>
</organism>
<name>A0A383S712_9ACTN</name>
<evidence type="ECO:0000313" key="1">
    <source>
        <dbReference type="EMBL" id="RLP07128.1"/>
    </source>
</evidence>
<dbReference type="Pfam" id="PF14103">
    <property type="entry name" value="DUF4276"/>
    <property type="match status" value="1"/>
</dbReference>
<dbReference type="OrthoDB" id="9801478at2"/>
<reference evidence="1 4" key="3">
    <citation type="submission" date="2018-10" db="EMBL/GenBank/DDBJ databases">
        <title>Propionibacterium australiense Genome Sequencing and Assembly.</title>
        <authorList>
            <person name="Bernier A.-M."/>
            <person name="Bernard K."/>
        </authorList>
    </citation>
    <scope>NUCLEOTIDE SEQUENCE [LARGE SCALE GENOMIC DNA]</scope>
    <source>
        <strain evidence="1 4">NML98A078</strain>
    </source>
</reference>